<evidence type="ECO:0000259" key="1">
    <source>
        <dbReference type="PROSITE" id="PS51186"/>
    </source>
</evidence>
<dbReference type="PROSITE" id="PS51186">
    <property type="entry name" value="GNAT"/>
    <property type="match status" value="1"/>
</dbReference>
<accession>A0A4R7K2R6</accession>
<dbReference type="InterPro" id="IPR000182">
    <property type="entry name" value="GNAT_dom"/>
</dbReference>
<keyword evidence="2" id="KW-0808">Transferase</keyword>
<organism evidence="2 3">
    <name type="scientific">Maribacter spongiicola</name>
    <dbReference type="NCBI Taxonomy" id="1206753"/>
    <lineage>
        <taxon>Bacteria</taxon>
        <taxon>Pseudomonadati</taxon>
        <taxon>Bacteroidota</taxon>
        <taxon>Flavobacteriia</taxon>
        <taxon>Flavobacteriales</taxon>
        <taxon>Flavobacteriaceae</taxon>
        <taxon>Maribacter</taxon>
    </lineage>
</organism>
<sequence>MGNLLLSNMSLKIIEITSQQTLSIRHQVMWPTKPLDYVKLPNDNEGLHYGLVLCNELISVISLFINDGEAQFRKFATLENCQGKGYGSLLLNEIMQIAANQSLTRIWCNARQNKTDFYTKFGMTITEKTYVKGGIDFVVMERVF</sequence>
<keyword evidence="3" id="KW-1185">Reference proteome</keyword>
<dbReference type="EMBL" id="SOAY01000011">
    <property type="protein sequence ID" value="TDT45150.1"/>
    <property type="molecule type" value="Genomic_DNA"/>
</dbReference>
<comment type="caution">
    <text evidence="2">The sequence shown here is derived from an EMBL/GenBank/DDBJ whole genome shotgun (WGS) entry which is preliminary data.</text>
</comment>
<evidence type="ECO:0000313" key="2">
    <source>
        <dbReference type="EMBL" id="TDT45150.1"/>
    </source>
</evidence>
<name>A0A4R7K2R6_9FLAO</name>
<dbReference type="Proteomes" id="UP000294749">
    <property type="component" value="Unassembled WGS sequence"/>
</dbReference>
<dbReference type="GO" id="GO:0016747">
    <property type="term" value="F:acyltransferase activity, transferring groups other than amino-acyl groups"/>
    <property type="evidence" value="ECO:0007669"/>
    <property type="project" value="InterPro"/>
</dbReference>
<evidence type="ECO:0000313" key="3">
    <source>
        <dbReference type="Proteomes" id="UP000294749"/>
    </source>
</evidence>
<dbReference type="CDD" id="cd04301">
    <property type="entry name" value="NAT_SF"/>
    <property type="match status" value="1"/>
</dbReference>
<dbReference type="SUPFAM" id="SSF55729">
    <property type="entry name" value="Acyl-CoA N-acyltransferases (Nat)"/>
    <property type="match status" value="1"/>
</dbReference>
<dbReference type="InterPro" id="IPR016181">
    <property type="entry name" value="Acyl_CoA_acyltransferase"/>
</dbReference>
<dbReference type="AlphaFoldDB" id="A0A4R7K2R6"/>
<gene>
    <name evidence="2" type="ORF">CLV90_2234</name>
</gene>
<dbReference type="Pfam" id="PF00583">
    <property type="entry name" value="Acetyltransf_1"/>
    <property type="match status" value="1"/>
</dbReference>
<proteinExistence type="predicted"/>
<protein>
    <submittedName>
        <fullName evidence="2">Acetyltransferase (GNAT) family protein</fullName>
    </submittedName>
</protein>
<dbReference type="Gene3D" id="3.40.630.30">
    <property type="match status" value="1"/>
</dbReference>
<feature type="domain" description="N-acetyltransferase" evidence="1">
    <location>
        <begin position="9"/>
        <end position="144"/>
    </location>
</feature>
<reference evidence="2 3" key="1">
    <citation type="submission" date="2019-03" db="EMBL/GenBank/DDBJ databases">
        <title>Genomic Encyclopedia of Archaeal and Bacterial Type Strains, Phase II (KMG-II): from individual species to whole genera.</title>
        <authorList>
            <person name="Goeker M."/>
        </authorList>
    </citation>
    <scope>NUCLEOTIDE SEQUENCE [LARGE SCALE GENOMIC DNA]</scope>
    <source>
        <strain evidence="2 3">DSM 25233</strain>
    </source>
</reference>